<protein>
    <submittedName>
        <fullName evidence="1">Uncharacterized protein</fullName>
    </submittedName>
</protein>
<dbReference type="AlphaFoldDB" id="A0A0C2N237"/>
<evidence type="ECO:0000313" key="2">
    <source>
        <dbReference type="Proteomes" id="UP000031668"/>
    </source>
</evidence>
<accession>A0A0C2N237</accession>
<reference evidence="1 2" key="1">
    <citation type="journal article" date="2014" name="Genome Biol. Evol.">
        <title>The genome of the myxosporean Thelohanellus kitauei shows adaptations to nutrient acquisition within its fish host.</title>
        <authorList>
            <person name="Yang Y."/>
            <person name="Xiong J."/>
            <person name="Zhou Z."/>
            <person name="Huo F."/>
            <person name="Miao W."/>
            <person name="Ran C."/>
            <person name="Liu Y."/>
            <person name="Zhang J."/>
            <person name="Feng J."/>
            <person name="Wang M."/>
            <person name="Wang M."/>
            <person name="Wang L."/>
            <person name="Yao B."/>
        </authorList>
    </citation>
    <scope>NUCLEOTIDE SEQUENCE [LARGE SCALE GENOMIC DNA]</scope>
    <source>
        <strain evidence="1">Wuqing</strain>
    </source>
</reference>
<dbReference type="Proteomes" id="UP000031668">
    <property type="component" value="Unassembled WGS sequence"/>
</dbReference>
<sequence length="207" mass="24001">MNKYSVLVRLQAKRRHYANLLHCCWFLAVRLNIFVIDSKNQLEKVEEISLFSGIGQYMYDLPPYILGQRKKHPDERKFGKCSLNEFIEAVSKSLIDDEKLRSRSPFTIIVEDVPATSWEEFIELIKSHVTKTDFSSISKLWITCLKSYSVISKPFLRLLIPSPPTCICETIRLDAEDDVGCDIAQTIQRIPDLVKQQQDQFRSDVDL</sequence>
<organism evidence="1 2">
    <name type="scientific">Thelohanellus kitauei</name>
    <name type="common">Myxosporean</name>
    <dbReference type="NCBI Taxonomy" id="669202"/>
    <lineage>
        <taxon>Eukaryota</taxon>
        <taxon>Metazoa</taxon>
        <taxon>Cnidaria</taxon>
        <taxon>Myxozoa</taxon>
        <taxon>Myxosporea</taxon>
        <taxon>Bivalvulida</taxon>
        <taxon>Platysporina</taxon>
        <taxon>Myxobolidae</taxon>
        <taxon>Thelohanellus</taxon>
    </lineage>
</organism>
<name>A0A0C2N237_THEKT</name>
<dbReference type="EMBL" id="JWZT01000736">
    <property type="protein sequence ID" value="KII73656.1"/>
    <property type="molecule type" value="Genomic_DNA"/>
</dbReference>
<evidence type="ECO:0000313" key="1">
    <source>
        <dbReference type="EMBL" id="KII73656.1"/>
    </source>
</evidence>
<comment type="caution">
    <text evidence="1">The sequence shown here is derived from an EMBL/GenBank/DDBJ whole genome shotgun (WGS) entry which is preliminary data.</text>
</comment>
<proteinExistence type="predicted"/>
<gene>
    <name evidence="1" type="ORF">RF11_16478</name>
</gene>
<keyword evidence="2" id="KW-1185">Reference proteome</keyword>